<dbReference type="EnsemblProtists" id="EKX35131">
    <property type="protein sequence ID" value="EKX35131"/>
    <property type="gene ID" value="GUITHDRAFT_118676"/>
</dbReference>
<dbReference type="KEGG" id="gtt:GUITHDRAFT_118676"/>
<evidence type="ECO:0000313" key="2">
    <source>
        <dbReference type="EnsemblProtists" id="EKX35131"/>
    </source>
</evidence>
<dbReference type="HOGENOM" id="CLU_2008284_0_0_1"/>
<evidence type="ECO:0008006" key="4">
    <source>
        <dbReference type="Google" id="ProtNLM"/>
    </source>
</evidence>
<dbReference type="SUPFAM" id="SSF50156">
    <property type="entry name" value="PDZ domain-like"/>
    <property type="match status" value="1"/>
</dbReference>
<dbReference type="PaxDb" id="55529-EKX35131"/>
<name>L1IFU0_GUITC</name>
<dbReference type="EMBL" id="JH993096">
    <property type="protein sequence ID" value="EKX35131.1"/>
    <property type="molecule type" value="Genomic_DNA"/>
</dbReference>
<dbReference type="RefSeq" id="XP_005822111.1">
    <property type="nucleotide sequence ID" value="XM_005822054.1"/>
</dbReference>
<dbReference type="InterPro" id="IPR036034">
    <property type="entry name" value="PDZ_sf"/>
</dbReference>
<accession>L1IFU0</accession>
<reference evidence="3" key="2">
    <citation type="submission" date="2012-11" db="EMBL/GenBank/DDBJ databases">
        <authorList>
            <person name="Kuo A."/>
            <person name="Curtis B.A."/>
            <person name="Tanifuji G."/>
            <person name="Burki F."/>
            <person name="Gruber A."/>
            <person name="Irimia M."/>
            <person name="Maruyama S."/>
            <person name="Arias M.C."/>
            <person name="Ball S.G."/>
            <person name="Gile G.H."/>
            <person name="Hirakawa Y."/>
            <person name="Hopkins J.F."/>
            <person name="Rensing S.A."/>
            <person name="Schmutz J."/>
            <person name="Symeonidi A."/>
            <person name="Elias M."/>
            <person name="Eveleigh R.J."/>
            <person name="Herman E.K."/>
            <person name="Klute M.J."/>
            <person name="Nakayama T."/>
            <person name="Obornik M."/>
            <person name="Reyes-Prieto A."/>
            <person name="Armbrust E.V."/>
            <person name="Aves S.J."/>
            <person name="Beiko R.G."/>
            <person name="Coutinho P."/>
            <person name="Dacks J.B."/>
            <person name="Durnford D.G."/>
            <person name="Fast N.M."/>
            <person name="Green B.R."/>
            <person name="Grisdale C."/>
            <person name="Hempe F."/>
            <person name="Henrissat B."/>
            <person name="Hoppner M.P."/>
            <person name="Ishida K.-I."/>
            <person name="Kim E."/>
            <person name="Koreny L."/>
            <person name="Kroth P.G."/>
            <person name="Liu Y."/>
            <person name="Malik S.-B."/>
            <person name="Maier U.G."/>
            <person name="McRose D."/>
            <person name="Mock T."/>
            <person name="Neilson J.A."/>
            <person name="Onodera N.T."/>
            <person name="Poole A.M."/>
            <person name="Pritham E.J."/>
            <person name="Richards T.A."/>
            <person name="Rocap G."/>
            <person name="Roy S.W."/>
            <person name="Sarai C."/>
            <person name="Schaack S."/>
            <person name="Shirato S."/>
            <person name="Slamovits C.H."/>
            <person name="Spencer D.F."/>
            <person name="Suzuki S."/>
            <person name="Worden A.Z."/>
            <person name="Zauner S."/>
            <person name="Barry K."/>
            <person name="Bell C."/>
            <person name="Bharti A.K."/>
            <person name="Crow J.A."/>
            <person name="Grimwood J."/>
            <person name="Kramer R."/>
            <person name="Lindquist E."/>
            <person name="Lucas S."/>
            <person name="Salamov A."/>
            <person name="McFadden G.I."/>
            <person name="Lane C.E."/>
            <person name="Keeling P.J."/>
            <person name="Gray M.W."/>
            <person name="Grigoriev I.V."/>
            <person name="Archibald J.M."/>
        </authorList>
    </citation>
    <scope>NUCLEOTIDE SEQUENCE</scope>
    <source>
        <strain evidence="3">CCMP2712</strain>
    </source>
</reference>
<dbReference type="Proteomes" id="UP000011087">
    <property type="component" value="Unassembled WGS sequence"/>
</dbReference>
<dbReference type="AlphaFoldDB" id="L1IFU0"/>
<dbReference type="Gene3D" id="2.30.42.10">
    <property type="match status" value="1"/>
</dbReference>
<reference evidence="2" key="3">
    <citation type="submission" date="2016-03" db="UniProtKB">
        <authorList>
            <consortium name="EnsemblProtists"/>
        </authorList>
    </citation>
    <scope>IDENTIFICATION</scope>
</reference>
<evidence type="ECO:0000313" key="1">
    <source>
        <dbReference type="EMBL" id="EKX35131.1"/>
    </source>
</evidence>
<organism evidence="1">
    <name type="scientific">Guillardia theta (strain CCMP2712)</name>
    <name type="common">Cryptophyte</name>
    <dbReference type="NCBI Taxonomy" id="905079"/>
    <lineage>
        <taxon>Eukaryota</taxon>
        <taxon>Cryptophyceae</taxon>
        <taxon>Pyrenomonadales</taxon>
        <taxon>Geminigeraceae</taxon>
        <taxon>Guillardia</taxon>
    </lineage>
</organism>
<dbReference type="OrthoDB" id="78824at2759"/>
<dbReference type="GeneID" id="17291896"/>
<protein>
    <recommendedName>
        <fullName evidence="4">PDZ domain-containing protein</fullName>
    </recommendedName>
</protein>
<evidence type="ECO:0000313" key="3">
    <source>
        <dbReference type="Proteomes" id="UP000011087"/>
    </source>
</evidence>
<gene>
    <name evidence="1" type="ORF">GUITHDRAFT_118676</name>
</gene>
<keyword evidence="3" id="KW-1185">Reference proteome</keyword>
<proteinExistence type="predicted"/>
<reference evidence="1 3" key="1">
    <citation type="journal article" date="2012" name="Nature">
        <title>Algal genomes reveal evolutionary mosaicism and the fate of nucleomorphs.</title>
        <authorList>
            <consortium name="DOE Joint Genome Institute"/>
            <person name="Curtis B.A."/>
            <person name="Tanifuji G."/>
            <person name="Burki F."/>
            <person name="Gruber A."/>
            <person name="Irimia M."/>
            <person name="Maruyama S."/>
            <person name="Arias M.C."/>
            <person name="Ball S.G."/>
            <person name="Gile G.H."/>
            <person name="Hirakawa Y."/>
            <person name="Hopkins J.F."/>
            <person name="Kuo A."/>
            <person name="Rensing S.A."/>
            <person name="Schmutz J."/>
            <person name="Symeonidi A."/>
            <person name="Elias M."/>
            <person name="Eveleigh R.J."/>
            <person name="Herman E.K."/>
            <person name="Klute M.J."/>
            <person name="Nakayama T."/>
            <person name="Obornik M."/>
            <person name="Reyes-Prieto A."/>
            <person name="Armbrust E.V."/>
            <person name="Aves S.J."/>
            <person name="Beiko R.G."/>
            <person name="Coutinho P."/>
            <person name="Dacks J.B."/>
            <person name="Durnford D.G."/>
            <person name="Fast N.M."/>
            <person name="Green B.R."/>
            <person name="Grisdale C.J."/>
            <person name="Hempel F."/>
            <person name="Henrissat B."/>
            <person name="Hoppner M.P."/>
            <person name="Ishida K."/>
            <person name="Kim E."/>
            <person name="Koreny L."/>
            <person name="Kroth P.G."/>
            <person name="Liu Y."/>
            <person name="Malik S.B."/>
            <person name="Maier U.G."/>
            <person name="McRose D."/>
            <person name="Mock T."/>
            <person name="Neilson J.A."/>
            <person name="Onodera N.T."/>
            <person name="Poole A.M."/>
            <person name="Pritham E.J."/>
            <person name="Richards T.A."/>
            <person name="Rocap G."/>
            <person name="Roy S.W."/>
            <person name="Sarai C."/>
            <person name="Schaack S."/>
            <person name="Shirato S."/>
            <person name="Slamovits C.H."/>
            <person name="Spencer D.F."/>
            <person name="Suzuki S."/>
            <person name="Worden A.Z."/>
            <person name="Zauner S."/>
            <person name="Barry K."/>
            <person name="Bell C."/>
            <person name="Bharti A.K."/>
            <person name="Crow J.A."/>
            <person name="Grimwood J."/>
            <person name="Kramer R."/>
            <person name="Lindquist E."/>
            <person name="Lucas S."/>
            <person name="Salamov A."/>
            <person name="McFadden G.I."/>
            <person name="Lane C.E."/>
            <person name="Keeling P.J."/>
            <person name="Gray M.W."/>
            <person name="Grigoriev I.V."/>
            <person name="Archibald J.M."/>
        </authorList>
    </citation>
    <scope>NUCLEOTIDE SEQUENCE</scope>
    <source>
        <strain evidence="1 3">CCMP2712</strain>
    </source>
</reference>
<sequence>MCGIGIGLDPQLIAQSEAAVIVSLADDGPACKGGLNVGDVIQRIDDLDVDDLMRKFHQMKMNNNVMGNTSAASTLASALLGPEGTTVQITVTRTIDRKITKLTFVVPRGFLNKTSQWISPNKSR</sequence>